<keyword evidence="4" id="KW-0808">Transferase</keyword>
<dbReference type="AlphaFoldDB" id="A0A087EBU9"/>
<evidence type="ECO:0000313" key="4">
    <source>
        <dbReference type="EMBL" id="KFJ05250.1"/>
    </source>
</evidence>
<reference evidence="4 5" key="1">
    <citation type="submission" date="2014-03" db="EMBL/GenBank/DDBJ databases">
        <title>Genomics of Bifidobacteria.</title>
        <authorList>
            <person name="Ventura M."/>
            <person name="Milani C."/>
            <person name="Lugli G.A."/>
        </authorList>
    </citation>
    <scope>NUCLEOTIDE SEQUENCE [LARGE SCALE GENOMIC DNA]</scope>
    <source>
        <strain evidence="4 5">LMG 11597</strain>
    </source>
</reference>
<feature type="compositionally biased region" description="Low complexity" evidence="2">
    <location>
        <begin position="1"/>
        <end position="21"/>
    </location>
</feature>
<dbReference type="eggNOG" id="COG0819">
    <property type="taxonomic scope" value="Bacteria"/>
</dbReference>
<dbReference type="PANTHER" id="PTHR43198">
    <property type="entry name" value="BIFUNCTIONAL TH2 PROTEIN"/>
    <property type="match status" value="1"/>
</dbReference>
<dbReference type="Pfam" id="PF03070">
    <property type="entry name" value="TENA_THI-4"/>
    <property type="match status" value="1"/>
</dbReference>
<dbReference type="Proteomes" id="UP000029055">
    <property type="component" value="Unassembled WGS sequence"/>
</dbReference>
<evidence type="ECO:0000256" key="2">
    <source>
        <dbReference type="SAM" id="MobiDB-lite"/>
    </source>
</evidence>
<dbReference type="EC" id="2.5.1.3" evidence="4"/>
<feature type="region of interest" description="Disordered" evidence="2">
    <location>
        <begin position="253"/>
        <end position="278"/>
    </location>
</feature>
<feature type="region of interest" description="Disordered" evidence="2">
    <location>
        <begin position="1"/>
        <end position="25"/>
    </location>
</feature>
<proteinExistence type="predicted"/>
<comment type="caution">
    <text evidence="4">The sequence shown here is derived from an EMBL/GenBank/DDBJ whole genome shotgun (WGS) entry which is preliminary data.</text>
</comment>
<dbReference type="OrthoDB" id="34166at2"/>
<dbReference type="STRING" id="77635.BISU_1368"/>
<dbReference type="InterPro" id="IPR050967">
    <property type="entry name" value="Thiamine_Salvage_TenA"/>
</dbReference>
<organism evidence="4 5">
    <name type="scientific">Bifidobacterium subtile</name>
    <dbReference type="NCBI Taxonomy" id="77635"/>
    <lineage>
        <taxon>Bacteria</taxon>
        <taxon>Bacillati</taxon>
        <taxon>Actinomycetota</taxon>
        <taxon>Actinomycetes</taxon>
        <taxon>Bifidobacteriales</taxon>
        <taxon>Bifidobacteriaceae</taxon>
        <taxon>Bifidobacterium</taxon>
    </lineage>
</organism>
<dbReference type="Gene3D" id="1.20.910.10">
    <property type="entry name" value="Heme oxygenase-like"/>
    <property type="match status" value="1"/>
</dbReference>
<dbReference type="InterPro" id="IPR016084">
    <property type="entry name" value="Haem_Oase-like_multi-hlx"/>
</dbReference>
<dbReference type="EC" id="2.7.1.49" evidence="4"/>
<protein>
    <submittedName>
        <fullName evidence="4">Tena/thi-4 family protein</fullName>
        <ecNumber evidence="4">2.5.1.3</ecNumber>
        <ecNumber evidence="4">2.7.1.49</ecNumber>
        <ecNumber evidence="4">2.7.4.7</ecNumber>
    </submittedName>
</protein>
<dbReference type="GO" id="GO:0004789">
    <property type="term" value="F:thiamine-phosphate diphosphorylase activity"/>
    <property type="evidence" value="ECO:0007669"/>
    <property type="project" value="UniProtKB-EC"/>
</dbReference>
<dbReference type="CDD" id="cd19365">
    <property type="entry name" value="TenA_C-like"/>
    <property type="match status" value="1"/>
</dbReference>
<dbReference type="SUPFAM" id="SSF48613">
    <property type="entry name" value="Heme oxygenase-like"/>
    <property type="match status" value="1"/>
</dbReference>
<evidence type="ECO:0000256" key="1">
    <source>
        <dbReference type="ARBA" id="ARBA00004948"/>
    </source>
</evidence>
<dbReference type="EMBL" id="JGZR01000001">
    <property type="protein sequence ID" value="KFJ05250.1"/>
    <property type="molecule type" value="Genomic_DNA"/>
</dbReference>
<evidence type="ECO:0000313" key="5">
    <source>
        <dbReference type="Proteomes" id="UP000029055"/>
    </source>
</evidence>
<evidence type="ECO:0000259" key="3">
    <source>
        <dbReference type="Pfam" id="PF03070"/>
    </source>
</evidence>
<accession>A0A087EBU9</accession>
<feature type="domain" description="Thiaminase-2/PQQC" evidence="3">
    <location>
        <begin position="44"/>
        <end position="241"/>
    </location>
</feature>
<dbReference type="InterPro" id="IPR004305">
    <property type="entry name" value="Thiaminase-2/PQQC"/>
</dbReference>
<dbReference type="PANTHER" id="PTHR43198:SF2">
    <property type="entry name" value="SI:CH1073-67J19.1-RELATED"/>
    <property type="match status" value="1"/>
</dbReference>
<sequence>MDEFSRSQSSSISPQTSASPSNDRRFTDELWESTAPELAAIHRMEFLRLLGSGELNATDFQFYMHQDTLYLRGYAQSLALLSARSPTSELTAAWAEAARGASIEETQLHRSVLPNGPDLLSPADQLPSPVCLGYTSFLVAQTSQAPYPVGAAAVLPCFWVYAHVAERLAHQAGALLERNPEHPYAQWIAEYDGEEFHASVEQARRNVDIAAQSASPAERDEMRRAYRTATRYEYLFWDSALHRRPWPDFSDDGVRSDAQADNGDAQSDTRFNMRGDLR</sequence>
<dbReference type="EC" id="2.7.4.7" evidence="4"/>
<dbReference type="GO" id="GO:0008902">
    <property type="term" value="F:hydroxymethylpyrimidine kinase activity"/>
    <property type="evidence" value="ECO:0007669"/>
    <property type="project" value="UniProtKB-EC"/>
</dbReference>
<keyword evidence="5" id="KW-1185">Reference proteome</keyword>
<name>A0A087EBU9_9BIFI</name>
<dbReference type="GO" id="GO:0005829">
    <property type="term" value="C:cytosol"/>
    <property type="evidence" value="ECO:0007669"/>
    <property type="project" value="TreeGrafter"/>
</dbReference>
<dbReference type="GO" id="GO:0008972">
    <property type="term" value="F:phosphomethylpyrimidine kinase activity"/>
    <property type="evidence" value="ECO:0007669"/>
    <property type="project" value="UniProtKB-EC"/>
</dbReference>
<gene>
    <name evidence="4" type="ORF">BISU_1368</name>
</gene>
<comment type="pathway">
    <text evidence="1">Cofactor biosynthesis; thiamine diphosphate biosynthesis.</text>
</comment>